<name>A0A9P1M6N9_9PEZI</name>
<feature type="compositionally biased region" description="Basic and acidic residues" evidence="6">
    <location>
        <begin position="71"/>
        <end position="85"/>
    </location>
</feature>
<evidence type="ECO:0000256" key="2">
    <source>
        <dbReference type="ARBA" id="ARBA00009788"/>
    </source>
</evidence>
<organism evidence="8 9">
    <name type="scientific">Parascedosporium putredinis</name>
    <dbReference type="NCBI Taxonomy" id="1442378"/>
    <lineage>
        <taxon>Eukaryota</taxon>
        <taxon>Fungi</taxon>
        <taxon>Dikarya</taxon>
        <taxon>Ascomycota</taxon>
        <taxon>Pezizomycotina</taxon>
        <taxon>Sordariomycetes</taxon>
        <taxon>Hypocreomycetidae</taxon>
        <taxon>Microascales</taxon>
        <taxon>Microascaceae</taxon>
        <taxon>Parascedosporium</taxon>
    </lineage>
</organism>
<keyword evidence="3" id="KW-0805">Transcription regulation</keyword>
<keyword evidence="9" id="KW-1185">Reference proteome</keyword>
<feature type="compositionally biased region" description="Low complexity" evidence="6">
    <location>
        <begin position="156"/>
        <end position="165"/>
    </location>
</feature>
<dbReference type="PANTHER" id="PTHR13218:SF8">
    <property type="entry name" value="TRANSCRIPTION INITIATION FACTOR TFIID SUBUNIT 11"/>
    <property type="match status" value="1"/>
</dbReference>
<feature type="domain" description="TAFII28-like protein" evidence="7">
    <location>
        <begin position="217"/>
        <end position="311"/>
    </location>
</feature>
<proteinExistence type="inferred from homology"/>
<evidence type="ECO:0000256" key="4">
    <source>
        <dbReference type="ARBA" id="ARBA00023163"/>
    </source>
</evidence>
<dbReference type="Gene3D" id="1.10.20.10">
    <property type="entry name" value="Histone, subunit A"/>
    <property type="match status" value="1"/>
</dbReference>
<protein>
    <recommendedName>
        <fullName evidence="7">TAFII28-like protein domain-containing protein</fullName>
    </recommendedName>
</protein>
<dbReference type="SUPFAM" id="SSF47113">
    <property type="entry name" value="Histone-fold"/>
    <property type="match status" value="1"/>
</dbReference>
<dbReference type="OrthoDB" id="28335at2759"/>
<feature type="compositionally biased region" description="Basic residues" evidence="6">
    <location>
        <begin position="139"/>
        <end position="152"/>
    </location>
</feature>
<evidence type="ECO:0000256" key="6">
    <source>
        <dbReference type="SAM" id="MobiDB-lite"/>
    </source>
</evidence>
<evidence type="ECO:0000313" key="8">
    <source>
        <dbReference type="EMBL" id="CAI4210275.1"/>
    </source>
</evidence>
<evidence type="ECO:0000313" key="9">
    <source>
        <dbReference type="Proteomes" id="UP000838763"/>
    </source>
</evidence>
<comment type="caution">
    <text evidence="8">The sequence shown here is derived from an EMBL/GenBank/DDBJ whole genome shotgun (WGS) entry which is preliminary data.</text>
</comment>
<dbReference type="CDD" id="cd08048">
    <property type="entry name" value="HFD_TAF11"/>
    <property type="match status" value="1"/>
</dbReference>
<reference evidence="8" key="1">
    <citation type="submission" date="2022-11" db="EMBL/GenBank/DDBJ databases">
        <authorList>
            <person name="Scott C."/>
            <person name="Bruce N."/>
        </authorList>
    </citation>
    <scope>NUCLEOTIDE SEQUENCE</scope>
</reference>
<dbReference type="Proteomes" id="UP000838763">
    <property type="component" value="Unassembled WGS sequence"/>
</dbReference>
<evidence type="ECO:0000256" key="3">
    <source>
        <dbReference type="ARBA" id="ARBA00023015"/>
    </source>
</evidence>
<sequence length="348" mass="38679">MFIDSLPGSGRSAISAVSYRIPDGSLRSRPRRPSSYRPRRAKVDQTPSSRYQPIVVNERAKRPTLHPLEPPFHKREHDQLRRDGVPAKLYVALPHRDVPAVPEPLDPRPKKRTAGDMPNTPTLKHQLPPESFDDDARSQRRSPSKKRGRKKKDAAAADAASSKEATPSLVGGKGGAAAAAGEDKEEEVDEDANDMHLQDSVTSEEQRKEETRLRALLSQALDKNQYARFEAWRLTRIPEAGVRRIINATVSQSVPQNAVLVTKLIAKIYIGDIIEIARQVQEDGDLPPRAPCPATTGAPLRPEHLQEALRRYKAAGEGGHVGQLGLWHNQQNTGAERYSTRNSRKIFK</sequence>
<comment type="subcellular location">
    <subcellularLocation>
        <location evidence="1">Nucleus</location>
    </subcellularLocation>
</comment>
<dbReference type="InterPro" id="IPR045127">
    <property type="entry name" value="TAF11-like"/>
</dbReference>
<dbReference type="GO" id="GO:0051123">
    <property type="term" value="P:RNA polymerase II preinitiation complex assembly"/>
    <property type="evidence" value="ECO:0007669"/>
    <property type="project" value="InterPro"/>
</dbReference>
<evidence type="ECO:0000256" key="1">
    <source>
        <dbReference type="ARBA" id="ARBA00004123"/>
    </source>
</evidence>
<evidence type="ECO:0000256" key="5">
    <source>
        <dbReference type="ARBA" id="ARBA00023242"/>
    </source>
</evidence>
<dbReference type="GO" id="GO:0016251">
    <property type="term" value="F:RNA polymerase II general transcription initiation factor activity"/>
    <property type="evidence" value="ECO:0007669"/>
    <property type="project" value="TreeGrafter"/>
</dbReference>
<dbReference type="PANTHER" id="PTHR13218">
    <property type="entry name" value="TRANSCRIPTION INITIATION FACTOR TFIID SUBUNIT 11-RELATED"/>
    <property type="match status" value="1"/>
</dbReference>
<gene>
    <name evidence="8" type="ORF">PPNO1_LOCUS82</name>
</gene>
<dbReference type="Pfam" id="PF04719">
    <property type="entry name" value="TAFII28"/>
    <property type="match status" value="1"/>
</dbReference>
<feature type="compositionally biased region" description="Basic residues" evidence="6">
    <location>
        <begin position="28"/>
        <end position="40"/>
    </location>
</feature>
<dbReference type="InterPro" id="IPR009072">
    <property type="entry name" value="Histone-fold"/>
</dbReference>
<comment type="similarity">
    <text evidence="2">Belongs to the TAF11 family.</text>
</comment>
<feature type="region of interest" description="Disordered" evidence="6">
    <location>
        <begin position="22"/>
        <end position="208"/>
    </location>
</feature>
<accession>A0A9P1M6N9</accession>
<feature type="compositionally biased region" description="Acidic residues" evidence="6">
    <location>
        <begin position="183"/>
        <end position="192"/>
    </location>
</feature>
<dbReference type="AlphaFoldDB" id="A0A9P1M6N9"/>
<evidence type="ECO:0000259" key="7">
    <source>
        <dbReference type="Pfam" id="PF04719"/>
    </source>
</evidence>
<keyword evidence="4" id="KW-0804">Transcription</keyword>
<keyword evidence="5" id="KW-0539">Nucleus</keyword>
<dbReference type="GO" id="GO:0005669">
    <property type="term" value="C:transcription factor TFIID complex"/>
    <property type="evidence" value="ECO:0007669"/>
    <property type="project" value="InterPro"/>
</dbReference>
<dbReference type="EMBL" id="CALLCH030000001">
    <property type="protein sequence ID" value="CAI4210275.1"/>
    <property type="molecule type" value="Genomic_DNA"/>
</dbReference>
<dbReference type="GO" id="GO:0046982">
    <property type="term" value="F:protein heterodimerization activity"/>
    <property type="evidence" value="ECO:0007669"/>
    <property type="project" value="InterPro"/>
</dbReference>
<dbReference type="InterPro" id="IPR006809">
    <property type="entry name" value="TAFII28_dom"/>
</dbReference>